<evidence type="ECO:0000313" key="1">
    <source>
        <dbReference type="EMBL" id="KZM89726.1"/>
    </source>
</evidence>
<reference evidence="2" key="2">
    <citation type="submission" date="2022-03" db="EMBL/GenBank/DDBJ databases">
        <title>Draft title - Genomic analysis of global carrot germplasm unveils the trajectory of domestication and the origin of high carotenoid orange carrot.</title>
        <authorList>
            <person name="Iorizzo M."/>
            <person name="Ellison S."/>
            <person name="Senalik D."/>
            <person name="Macko-Podgorni A."/>
            <person name="Grzebelus D."/>
            <person name="Bostan H."/>
            <person name="Rolling W."/>
            <person name="Curaba J."/>
            <person name="Simon P."/>
        </authorList>
    </citation>
    <scope>NUCLEOTIDE SEQUENCE</scope>
    <source>
        <tissue evidence="2">Leaf</tissue>
    </source>
</reference>
<dbReference type="EMBL" id="LNRQ01000006">
    <property type="protein sequence ID" value="KZM89726.1"/>
    <property type="molecule type" value="Genomic_DNA"/>
</dbReference>
<name>A0A164V2L5_DAUCS</name>
<dbReference type="EMBL" id="CP093348">
    <property type="protein sequence ID" value="WOH03723.1"/>
    <property type="molecule type" value="Genomic_DNA"/>
</dbReference>
<accession>A0A164V2L5</accession>
<dbReference type="Gramene" id="KZM89726">
    <property type="protein sequence ID" value="KZM89726"/>
    <property type="gene ID" value="DCAR_022911"/>
</dbReference>
<organism evidence="1">
    <name type="scientific">Daucus carota subsp. sativus</name>
    <name type="common">Carrot</name>
    <dbReference type="NCBI Taxonomy" id="79200"/>
    <lineage>
        <taxon>Eukaryota</taxon>
        <taxon>Viridiplantae</taxon>
        <taxon>Streptophyta</taxon>
        <taxon>Embryophyta</taxon>
        <taxon>Tracheophyta</taxon>
        <taxon>Spermatophyta</taxon>
        <taxon>Magnoliopsida</taxon>
        <taxon>eudicotyledons</taxon>
        <taxon>Gunneridae</taxon>
        <taxon>Pentapetalae</taxon>
        <taxon>asterids</taxon>
        <taxon>campanulids</taxon>
        <taxon>Apiales</taxon>
        <taxon>Apiaceae</taxon>
        <taxon>Apioideae</taxon>
        <taxon>Scandiceae</taxon>
        <taxon>Daucinae</taxon>
        <taxon>Daucus</taxon>
        <taxon>Daucus sect. Daucus</taxon>
    </lineage>
</organism>
<dbReference type="AlphaFoldDB" id="A0A164V2L5"/>
<evidence type="ECO:0000313" key="2">
    <source>
        <dbReference type="EMBL" id="WOH03723.1"/>
    </source>
</evidence>
<dbReference type="Proteomes" id="UP000077755">
    <property type="component" value="Chromosome 6"/>
</dbReference>
<gene>
    <name evidence="1" type="ORF">DCAR_022911</name>
    <name evidence="2" type="ORF">DCAR_0623123</name>
</gene>
<protein>
    <submittedName>
        <fullName evidence="1">Uncharacterized protein</fullName>
    </submittedName>
</protein>
<proteinExistence type="predicted"/>
<evidence type="ECO:0000313" key="3">
    <source>
        <dbReference type="Proteomes" id="UP000077755"/>
    </source>
</evidence>
<sequence>MQIRSPKKYMAYKLNVNGVSNRNAMSASVGGVLKRDGAWEAIDAIKKSDPSYDMTILVRSYVFPARNHVARFLPRLGRDVADRLYTLNRMIGPLEELLDWDMGLGVDHLDFMDVVIPEGAPDPVNFDVALGIADQVNGLTLGQQTVQVPMAPPANGMHDNGAPAAENGEMLAAGQFMEGNGVEAVGEQAEVLQTTLVENGLLFAGDPPIEDVD</sequence>
<keyword evidence="3" id="KW-1185">Reference proteome</keyword>
<reference evidence="1" key="1">
    <citation type="journal article" date="2016" name="Nat. Genet.">
        <title>A high-quality carrot genome assembly provides new insights into carotenoid accumulation and asterid genome evolution.</title>
        <authorList>
            <person name="Iorizzo M."/>
            <person name="Ellison S."/>
            <person name="Senalik D."/>
            <person name="Zeng P."/>
            <person name="Satapoomin P."/>
            <person name="Huang J."/>
            <person name="Bowman M."/>
            <person name="Iovene M."/>
            <person name="Sanseverino W."/>
            <person name="Cavagnaro P."/>
            <person name="Yildiz M."/>
            <person name="Macko-Podgorni A."/>
            <person name="Moranska E."/>
            <person name="Grzebelus E."/>
            <person name="Grzebelus D."/>
            <person name="Ashrafi H."/>
            <person name="Zheng Z."/>
            <person name="Cheng S."/>
            <person name="Spooner D."/>
            <person name="Van Deynze A."/>
            <person name="Simon P."/>
        </authorList>
    </citation>
    <scope>NUCLEOTIDE SEQUENCE [LARGE SCALE GENOMIC DNA]</scope>
    <source>
        <tissue evidence="1">Leaf</tissue>
    </source>
</reference>